<dbReference type="STRING" id="1318466.BN85406640"/>
<dbReference type="InterPro" id="IPR046947">
    <property type="entry name" value="LytR-like"/>
</dbReference>
<dbReference type="InterPro" id="IPR011006">
    <property type="entry name" value="CheY-like_superfamily"/>
</dbReference>
<organism evidence="4 5">
    <name type="scientific">Alteracholeplasma palmae (strain ATCC 49389 / J233)</name>
    <name type="common">Acholeplasma palmae</name>
    <dbReference type="NCBI Taxonomy" id="1318466"/>
    <lineage>
        <taxon>Bacteria</taxon>
        <taxon>Bacillati</taxon>
        <taxon>Mycoplasmatota</taxon>
        <taxon>Mollicutes</taxon>
        <taxon>Acholeplasmatales</taxon>
        <taxon>Acholeplasmataceae</taxon>
        <taxon>Acholeplasma</taxon>
    </lineage>
</organism>
<dbReference type="SUPFAM" id="SSF52172">
    <property type="entry name" value="CheY-like"/>
    <property type="match status" value="1"/>
</dbReference>
<keyword evidence="5" id="KW-1185">Reference proteome</keyword>
<evidence type="ECO:0000259" key="2">
    <source>
        <dbReference type="PROSITE" id="PS50110"/>
    </source>
</evidence>
<dbReference type="Pfam" id="PF00072">
    <property type="entry name" value="Response_reg"/>
    <property type="match status" value="1"/>
</dbReference>
<dbReference type="SMART" id="SM00850">
    <property type="entry name" value="LytTR"/>
    <property type="match status" value="1"/>
</dbReference>
<accession>U4KRK3</accession>
<dbReference type="OrthoDB" id="2168082at2"/>
<feature type="modified residue" description="4-aspartylphosphate" evidence="1">
    <location>
        <position position="59"/>
    </location>
</feature>
<dbReference type="GO" id="GO:0000156">
    <property type="term" value="F:phosphorelay response regulator activity"/>
    <property type="evidence" value="ECO:0007669"/>
    <property type="project" value="InterPro"/>
</dbReference>
<protein>
    <submittedName>
        <fullName evidence="4">Two-component system, response regulator, LytTR family</fullName>
    </submittedName>
</protein>
<feature type="domain" description="HTH LytTR-type" evidence="3">
    <location>
        <begin position="134"/>
        <end position="234"/>
    </location>
</feature>
<proteinExistence type="predicted"/>
<evidence type="ECO:0000313" key="5">
    <source>
        <dbReference type="Proteomes" id="UP000032740"/>
    </source>
</evidence>
<name>U4KRK3_ALTPJ</name>
<dbReference type="HOGENOM" id="CLU_000445_14_2_14"/>
<gene>
    <name evidence="4" type="primary">lytT</name>
    <name evidence="4" type="ORF">BN85406640</name>
</gene>
<dbReference type="InterPro" id="IPR001789">
    <property type="entry name" value="Sig_transdc_resp-reg_receiver"/>
</dbReference>
<dbReference type="SMART" id="SM00448">
    <property type="entry name" value="REC"/>
    <property type="match status" value="1"/>
</dbReference>
<evidence type="ECO:0000259" key="3">
    <source>
        <dbReference type="PROSITE" id="PS50930"/>
    </source>
</evidence>
<dbReference type="Gene3D" id="2.40.50.1020">
    <property type="entry name" value="LytTr DNA-binding domain"/>
    <property type="match status" value="1"/>
</dbReference>
<dbReference type="PANTHER" id="PTHR37299:SF1">
    <property type="entry name" value="STAGE 0 SPORULATION PROTEIN A HOMOLOG"/>
    <property type="match status" value="1"/>
</dbReference>
<dbReference type="Proteomes" id="UP000032740">
    <property type="component" value="Chromosome"/>
</dbReference>
<evidence type="ECO:0000256" key="1">
    <source>
        <dbReference type="PROSITE-ProRule" id="PRU00169"/>
    </source>
</evidence>
<reference evidence="4 5" key="1">
    <citation type="journal article" date="2013" name="J. Mol. Microbiol. Biotechnol.">
        <title>Analysis of the Complete Genomes of Acholeplasma brassicae , A. palmae and A. laidlawii and Their Comparison to the Obligate Parasites from ' Candidatus Phytoplasma'.</title>
        <authorList>
            <person name="Kube M."/>
            <person name="Siewert C."/>
            <person name="Migdoll A.M."/>
            <person name="Duduk B."/>
            <person name="Holz S."/>
            <person name="Rabus R."/>
            <person name="Seemuller E."/>
            <person name="Mitrovic J."/>
            <person name="Muller I."/>
            <person name="Buttner C."/>
            <person name="Reinhardt R."/>
        </authorList>
    </citation>
    <scope>NUCLEOTIDE SEQUENCE [LARGE SCALE GENOMIC DNA]</scope>
    <source>
        <strain evidence="4 5">J233</strain>
    </source>
</reference>
<dbReference type="KEGG" id="apal:BN85406640"/>
<feature type="domain" description="Response regulatory" evidence="2">
    <location>
        <begin position="4"/>
        <end position="122"/>
    </location>
</feature>
<dbReference type="PANTHER" id="PTHR37299">
    <property type="entry name" value="TRANSCRIPTIONAL REGULATOR-RELATED"/>
    <property type="match status" value="1"/>
</dbReference>
<evidence type="ECO:0000313" key="4">
    <source>
        <dbReference type="EMBL" id="CCV64241.1"/>
    </source>
</evidence>
<dbReference type="RefSeq" id="WP_026658405.1">
    <property type="nucleotide sequence ID" value="NC_022538.1"/>
</dbReference>
<dbReference type="PROSITE" id="PS50930">
    <property type="entry name" value="HTH_LYTTR"/>
    <property type="match status" value="1"/>
</dbReference>
<dbReference type="PROSITE" id="PS50110">
    <property type="entry name" value="RESPONSE_REGULATORY"/>
    <property type="match status" value="1"/>
</dbReference>
<keyword evidence="1" id="KW-0597">Phosphoprotein</keyword>
<dbReference type="Pfam" id="PF04397">
    <property type="entry name" value="LytTR"/>
    <property type="match status" value="1"/>
</dbReference>
<dbReference type="GO" id="GO:0003677">
    <property type="term" value="F:DNA binding"/>
    <property type="evidence" value="ECO:0007669"/>
    <property type="project" value="InterPro"/>
</dbReference>
<dbReference type="EMBL" id="FO681347">
    <property type="protein sequence ID" value="CCV64241.1"/>
    <property type="molecule type" value="Genomic_DNA"/>
</dbReference>
<dbReference type="InterPro" id="IPR007492">
    <property type="entry name" value="LytTR_DNA-bd_dom"/>
</dbReference>
<dbReference type="Gene3D" id="3.40.50.2300">
    <property type="match status" value="1"/>
</dbReference>
<sequence length="243" mass="28468">MIINIAICDDNQDILSYYTKIVQSISTVHIVNVDSFSNSMDLLDRVESKINYYHLIILDVEMPFSNGIEVSKQLREKGYQNEIIFLTNYIDYAYEAFDTYPFHYLHKKTLTVDKLKSILSKAFSLQDKKQSEVFTAVSKGETKIIPYSSISCFEVQGRYSVVYYDQSKSFEFIQTIQEIESKLPEDTFIRVHRSYIINMAYLDSFQGKDIKLKNDLIIPIGITHKKKVKELFNKYLIHKLEQE</sequence>
<dbReference type="AlphaFoldDB" id="U4KRK3"/>